<evidence type="ECO:0000256" key="2">
    <source>
        <dbReference type="ARBA" id="ARBA00022490"/>
    </source>
</evidence>
<dbReference type="InterPro" id="IPR006074">
    <property type="entry name" value="GTP1-OBG_CS"/>
</dbReference>
<protein>
    <submittedName>
        <fullName evidence="9">GTPase ObgE</fullName>
    </submittedName>
</protein>
<dbReference type="PRINTS" id="PR00326">
    <property type="entry name" value="GTP1OBG"/>
</dbReference>
<evidence type="ECO:0000256" key="5">
    <source>
        <dbReference type="ARBA" id="ARBA00022842"/>
    </source>
</evidence>
<evidence type="ECO:0000256" key="6">
    <source>
        <dbReference type="ARBA" id="ARBA00023134"/>
    </source>
</evidence>
<dbReference type="NCBIfam" id="TIGR02729">
    <property type="entry name" value="Obg_CgtA"/>
    <property type="match status" value="1"/>
</dbReference>
<dbReference type="Pfam" id="PF01926">
    <property type="entry name" value="MMR_HSR1"/>
    <property type="match status" value="1"/>
</dbReference>
<evidence type="ECO:0000313" key="9">
    <source>
        <dbReference type="EMBL" id="PIQ73826.1"/>
    </source>
</evidence>
<evidence type="ECO:0000256" key="4">
    <source>
        <dbReference type="ARBA" id="ARBA00022801"/>
    </source>
</evidence>
<comment type="caution">
    <text evidence="9">The sequence shown here is derived from an EMBL/GenBank/DDBJ whole genome shotgun (WGS) entry which is preliminary data.</text>
</comment>
<evidence type="ECO:0000256" key="3">
    <source>
        <dbReference type="ARBA" id="ARBA00022741"/>
    </source>
</evidence>
<sequence>MLIDEVTITVKAGDGGNGSTAFYPRKSGPCGGHGGAGGSIYVKGDKQISDLKQYAGSRKFIAENGGNGQSFRKLGKSGDQLILSMPIGTFLTNTSTGMTFELTNDKDKVLIALGGKGGLGNRAFATPTNRAPMKAEKGYPGETVSFKVVMRLIADFGLIGLPNVGKSSLLNELTKAGVKTAMYAFTTLEPNLGSFGSGIIADIPGLIEGASSGKGLGYRFLKHVEKVPVLLHCISLESDDVLRDYNLIIEELKSYNPDLIKKQYVVLLTKSDLVDKSKIENAIKVLKKNKVKVLTLSIYNLDEVEALRKNLLLLQK</sequence>
<dbReference type="PIRSF" id="PIRSF002401">
    <property type="entry name" value="GTP_bd_Obg/CgtA"/>
    <property type="match status" value="1"/>
</dbReference>
<dbReference type="GO" id="GO:0003924">
    <property type="term" value="F:GTPase activity"/>
    <property type="evidence" value="ECO:0007669"/>
    <property type="project" value="InterPro"/>
</dbReference>
<dbReference type="CDD" id="cd01898">
    <property type="entry name" value="Obg"/>
    <property type="match status" value="1"/>
</dbReference>
<evidence type="ECO:0000259" key="8">
    <source>
        <dbReference type="PROSITE" id="PS51883"/>
    </source>
</evidence>
<keyword evidence="6" id="KW-0342">GTP-binding</keyword>
<dbReference type="GO" id="GO:0005525">
    <property type="term" value="F:GTP binding"/>
    <property type="evidence" value="ECO:0007669"/>
    <property type="project" value="UniProtKB-KW"/>
</dbReference>
<dbReference type="GO" id="GO:0042254">
    <property type="term" value="P:ribosome biogenesis"/>
    <property type="evidence" value="ECO:0007669"/>
    <property type="project" value="UniProtKB-UniRule"/>
</dbReference>
<name>A0A2M6IV77_9BACT</name>
<keyword evidence="3" id="KW-0547">Nucleotide-binding</keyword>
<dbReference type="Proteomes" id="UP000231056">
    <property type="component" value="Unassembled WGS sequence"/>
</dbReference>
<feature type="domain" description="OBG-type G" evidence="7">
    <location>
        <begin position="154"/>
        <end position="316"/>
    </location>
</feature>
<dbReference type="InterPro" id="IPR036726">
    <property type="entry name" value="GTP1_OBG_dom_sf"/>
</dbReference>
<reference evidence="9 10" key="1">
    <citation type="submission" date="2017-09" db="EMBL/GenBank/DDBJ databases">
        <title>Depth-based differentiation of microbial function through sediment-hosted aquifers and enrichment of novel symbionts in the deep terrestrial subsurface.</title>
        <authorList>
            <person name="Probst A.J."/>
            <person name="Ladd B."/>
            <person name="Jarett J.K."/>
            <person name="Geller-Mcgrath D.E."/>
            <person name="Sieber C.M."/>
            <person name="Emerson J.B."/>
            <person name="Anantharaman K."/>
            <person name="Thomas B.C."/>
            <person name="Malmstrom R."/>
            <person name="Stieglmeier M."/>
            <person name="Klingl A."/>
            <person name="Woyke T."/>
            <person name="Ryan C.M."/>
            <person name="Banfield J.F."/>
        </authorList>
    </citation>
    <scope>NUCLEOTIDE SEQUENCE [LARGE SCALE GENOMIC DNA]</scope>
    <source>
        <strain evidence="9">CG11_big_fil_rev_8_21_14_0_20_36_8</strain>
    </source>
</reference>
<evidence type="ECO:0000259" key="7">
    <source>
        <dbReference type="PROSITE" id="PS51710"/>
    </source>
</evidence>
<dbReference type="PANTHER" id="PTHR11702:SF44">
    <property type="entry name" value="GTP-BINDING PROTEIN OBGC, CHLOROPLASTIC"/>
    <property type="match status" value="1"/>
</dbReference>
<dbReference type="SUPFAM" id="SSF82051">
    <property type="entry name" value="Obg GTP-binding protein N-terminal domain"/>
    <property type="match status" value="1"/>
</dbReference>
<dbReference type="AlphaFoldDB" id="A0A2M6IV77"/>
<dbReference type="InterPro" id="IPR014100">
    <property type="entry name" value="GTP-bd_Obg/CgtA"/>
</dbReference>
<dbReference type="SUPFAM" id="SSF52540">
    <property type="entry name" value="P-loop containing nucleoside triphosphate hydrolases"/>
    <property type="match status" value="1"/>
</dbReference>
<dbReference type="PROSITE" id="PS51710">
    <property type="entry name" value="G_OBG"/>
    <property type="match status" value="1"/>
</dbReference>
<dbReference type="FunFam" id="2.70.210.12:FF:000001">
    <property type="entry name" value="GTPase Obg"/>
    <property type="match status" value="1"/>
</dbReference>
<keyword evidence="4" id="KW-0378">Hydrolase</keyword>
<dbReference type="EMBL" id="PCVM01000008">
    <property type="protein sequence ID" value="PIQ73826.1"/>
    <property type="molecule type" value="Genomic_DNA"/>
</dbReference>
<proteinExistence type="inferred from homology"/>
<dbReference type="InterPro" id="IPR045086">
    <property type="entry name" value="OBG_GTPase"/>
</dbReference>
<dbReference type="Pfam" id="PF01018">
    <property type="entry name" value="GTP1_OBG"/>
    <property type="match status" value="1"/>
</dbReference>
<keyword evidence="2" id="KW-0963">Cytoplasm</keyword>
<evidence type="ECO:0000313" key="10">
    <source>
        <dbReference type="Proteomes" id="UP000231056"/>
    </source>
</evidence>
<dbReference type="PROSITE" id="PS00905">
    <property type="entry name" value="GTP1_OBG"/>
    <property type="match status" value="1"/>
</dbReference>
<dbReference type="InterPro" id="IPR006169">
    <property type="entry name" value="GTP1_OBG_dom"/>
</dbReference>
<dbReference type="PANTHER" id="PTHR11702">
    <property type="entry name" value="DEVELOPMENTALLY REGULATED GTP-BINDING PROTEIN-RELATED"/>
    <property type="match status" value="1"/>
</dbReference>
<dbReference type="GO" id="GO:0000287">
    <property type="term" value="F:magnesium ion binding"/>
    <property type="evidence" value="ECO:0007669"/>
    <property type="project" value="InterPro"/>
</dbReference>
<dbReference type="Gene3D" id="2.70.210.12">
    <property type="entry name" value="GTP1/OBG domain"/>
    <property type="match status" value="1"/>
</dbReference>
<keyword evidence="5" id="KW-0460">Magnesium</keyword>
<comment type="similarity">
    <text evidence="1">Belongs to the TRAFAC class OBG-HflX-like GTPase superfamily. OBG GTPase family.</text>
</comment>
<dbReference type="PROSITE" id="PS51883">
    <property type="entry name" value="OBG"/>
    <property type="match status" value="1"/>
</dbReference>
<accession>A0A2M6IV77</accession>
<organism evidence="9 10">
    <name type="scientific">Candidatus Roizmanbacteria bacterium CG11_big_fil_rev_8_21_14_0_20_36_8</name>
    <dbReference type="NCBI Taxonomy" id="1974856"/>
    <lineage>
        <taxon>Bacteria</taxon>
        <taxon>Candidatus Roizmaniibacteriota</taxon>
    </lineage>
</organism>
<dbReference type="InterPro" id="IPR006073">
    <property type="entry name" value="GTP-bd"/>
</dbReference>
<dbReference type="NCBIfam" id="NF008956">
    <property type="entry name" value="PRK12299.1"/>
    <property type="match status" value="1"/>
</dbReference>
<gene>
    <name evidence="9" type="ORF">COV58_00415</name>
</gene>
<dbReference type="InterPro" id="IPR027417">
    <property type="entry name" value="P-loop_NTPase"/>
</dbReference>
<dbReference type="InterPro" id="IPR031167">
    <property type="entry name" value="G_OBG"/>
</dbReference>
<feature type="domain" description="Obg" evidence="8">
    <location>
        <begin position="1"/>
        <end position="153"/>
    </location>
</feature>
<dbReference type="Gene3D" id="3.40.50.300">
    <property type="entry name" value="P-loop containing nucleotide triphosphate hydrolases"/>
    <property type="match status" value="1"/>
</dbReference>
<evidence type="ECO:0000256" key="1">
    <source>
        <dbReference type="ARBA" id="ARBA00007699"/>
    </source>
</evidence>